<evidence type="ECO:0000256" key="2">
    <source>
        <dbReference type="SAM" id="MobiDB-lite"/>
    </source>
</evidence>
<dbReference type="Proteomes" id="UP000295805">
    <property type="component" value="Unassembled WGS sequence"/>
</dbReference>
<comment type="subcellular location">
    <subcellularLocation>
        <location evidence="1">Cell envelope</location>
    </subcellularLocation>
</comment>
<proteinExistence type="predicted"/>
<dbReference type="InterPro" id="IPR032675">
    <property type="entry name" value="LRR_dom_sf"/>
</dbReference>
<dbReference type="GO" id="GO:0030313">
    <property type="term" value="C:cell envelope"/>
    <property type="evidence" value="ECO:0007669"/>
    <property type="project" value="UniProtKB-SubCell"/>
</dbReference>
<sequence>MSLSMPGVLAAAPARANDWTGVVDGLVYSVDTGAPAEGATVISGSSAGTDVTIPSAVTIDGTDYAVTAIGRGAFTATGLESVTLPDTLETIGDAAFVTNELTTVTLPRRLIHLGEYAFKNNKLTSLTLPDSLTAVSRDAFANNLLEDVTLPNALESVGDGAFIDNQLTSVTLPDTVTSVGEWAFPNNSLTSVRLPDGVRSIGRSAFVSNRLTSVALPDALTTVSRYAFANNQLTSVALPEGLTAIDQAAFSDNRLETVEIPARVAEVGPLAFWNNPGLTSVRFTGPAPSISGAEDEGPSLAEAPGLTVEFAARYQQDVGGYTTPEWHGYPTVPAYTVFFDTGDGPAVDPVTIWAGEGFEPSAPARPGYSFAGWYTAPDLATRFDPDAALSLDEDITVYAGWERSSGPDSGGSSGLGSFEGLGSSDGLGSLGGLGASGADGRRHPGHRAAHGGALRQLTWPGHSRSVRAVHFSSGAPLVADDEEPRASPSPAAAPAAPAALSALSAQRI</sequence>
<gene>
    <name evidence="3" type="ORF">EDD19_1054</name>
</gene>
<feature type="compositionally biased region" description="Low complexity" evidence="2">
    <location>
        <begin position="486"/>
        <end position="508"/>
    </location>
</feature>
<dbReference type="InterPro" id="IPR013378">
    <property type="entry name" value="InlB-like_B-rpt"/>
</dbReference>
<dbReference type="PANTHER" id="PTHR45661">
    <property type="entry name" value="SURFACE ANTIGEN"/>
    <property type="match status" value="1"/>
</dbReference>
<dbReference type="AlphaFoldDB" id="A0A4R3ZW50"/>
<dbReference type="EMBL" id="SMCX01000005">
    <property type="protein sequence ID" value="TCW24946.1"/>
    <property type="molecule type" value="Genomic_DNA"/>
</dbReference>
<reference evidence="3 4" key="1">
    <citation type="submission" date="2019-03" db="EMBL/GenBank/DDBJ databases">
        <title>Root nodule microbial communities of legume samples collected from USA, Mexico and Botswana.</title>
        <authorList>
            <person name="Hirsch A."/>
        </authorList>
    </citation>
    <scope>NUCLEOTIDE SEQUENCE [LARGE SCALE GENOMIC DNA]</scope>
    <source>
        <strain evidence="3 4">55</strain>
    </source>
</reference>
<dbReference type="Gene3D" id="2.60.40.4270">
    <property type="entry name" value="Listeria-Bacteroides repeat domain"/>
    <property type="match status" value="1"/>
</dbReference>
<dbReference type="InterPro" id="IPR053139">
    <property type="entry name" value="Surface_bspA-like"/>
</dbReference>
<dbReference type="SUPFAM" id="SSF52058">
    <property type="entry name" value="L domain-like"/>
    <property type="match status" value="1"/>
</dbReference>
<accession>A0A4R3ZW50</accession>
<dbReference type="PANTHER" id="PTHR45661:SF3">
    <property type="entry name" value="IG-LIKE DOMAIN-CONTAINING PROTEIN"/>
    <property type="match status" value="1"/>
</dbReference>
<name>A0A4R3ZW50_9ACTN</name>
<dbReference type="Gene3D" id="3.80.10.10">
    <property type="entry name" value="Ribonuclease Inhibitor"/>
    <property type="match status" value="2"/>
</dbReference>
<dbReference type="Pfam" id="PF13306">
    <property type="entry name" value="LRR_5"/>
    <property type="match status" value="1"/>
</dbReference>
<feature type="region of interest" description="Disordered" evidence="2">
    <location>
        <begin position="474"/>
        <end position="508"/>
    </location>
</feature>
<comment type="caution">
    <text evidence="3">The sequence shown here is derived from an EMBL/GenBank/DDBJ whole genome shotgun (WGS) entry which is preliminary data.</text>
</comment>
<dbReference type="RefSeq" id="WP_165928447.1">
    <property type="nucleotide sequence ID" value="NZ_CP143053.1"/>
</dbReference>
<dbReference type="InterPro" id="IPR026906">
    <property type="entry name" value="LRR_5"/>
</dbReference>
<evidence type="ECO:0000313" key="3">
    <source>
        <dbReference type="EMBL" id="TCW24946.1"/>
    </source>
</evidence>
<dbReference type="Pfam" id="PF09479">
    <property type="entry name" value="Flg_new"/>
    <property type="match status" value="1"/>
</dbReference>
<dbReference type="InterPro" id="IPR042229">
    <property type="entry name" value="Listeria/Bacterioides_rpt_sf"/>
</dbReference>
<organism evidence="3 4">
    <name type="scientific">Dietzia cinnamea</name>
    <dbReference type="NCBI Taxonomy" id="321318"/>
    <lineage>
        <taxon>Bacteria</taxon>
        <taxon>Bacillati</taxon>
        <taxon>Actinomycetota</taxon>
        <taxon>Actinomycetes</taxon>
        <taxon>Mycobacteriales</taxon>
        <taxon>Dietziaceae</taxon>
        <taxon>Dietzia</taxon>
    </lineage>
</organism>
<dbReference type="NCBIfam" id="TIGR02543">
    <property type="entry name" value="List_Bact_rpt"/>
    <property type="match status" value="1"/>
</dbReference>
<evidence type="ECO:0000256" key="1">
    <source>
        <dbReference type="ARBA" id="ARBA00004196"/>
    </source>
</evidence>
<evidence type="ECO:0000313" key="4">
    <source>
        <dbReference type="Proteomes" id="UP000295805"/>
    </source>
</evidence>
<protein>
    <submittedName>
        <fullName evidence="3">Putative repeat protein (TIGR02543 family)</fullName>
    </submittedName>
</protein>
<dbReference type="GeneID" id="89531562"/>